<dbReference type="Proteomes" id="UP000198538">
    <property type="component" value="Unassembled WGS sequence"/>
</dbReference>
<feature type="domain" description="Aerobactin siderophore biosynthesis IucA/IucC N-terminal" evidence="3">
    <location>
        <begin position="219"/>
        <end position="454"/>
    </location>
</feature>
<dbReference type="Gene3D" id="1.10.510.40">
    <property type="match status" value="1"/>
</dbReference>
<evidence type="ECO:0000259" key="3">
    <source>
        <dbReference type="Pfam" id="PF04183"/>
    </source>
</evidence>
<evidence type="ECO:0000259" key="4">
    <source>
        <dbReference type="Pfam" id="PF06276"/>
    </source>
</evidence>
<dbReference type="Pfam" id="PF04183">
    <property type="entry name" value="IucA_IucC"/>
    <property type="match status" value="1"/>
</dbReference>
<dbReference type="GO" id="GO:0016881">
    <property type="term" value="F:acid-amino acid ligase activity"/>
    <property type="evidence" value="ECO:0007669"/>
    <property type="project" value="UniProtKB-ARBA"/>
</dbReference>
<dbReference type="InterPro" id="IPR022770">
    <property type="entry name" value="IucA/IucC-like_C"/>
</dbReference>
<dbReference type="PANTHER" id="PTHR34384:SF6">
    <property type="entry name" value="STAPHYLOFERRIN B SYNTHASE"/>
    <property type="match status" value="1"/>
</dbReference>
<accession>A0A1G5F7T9</accession>
<dbReference type="RefSeq" id="WP_244159243.1">
    <property type="nucleotide sequence ID" value="NZ_FMVM01000004.1"/>
</dbReference>
<dbReference type="PANTHER" id="PTHR34384">
    <property type="entry name" value="L-2,3-DIAMINOPROPANOATE--CITRATE LIGASE"/>
    <property type="match status" value="1"/>
</dbReference>
<proteinExistence type="inferred from homology"/>
<comment type="similarity">
    <text evidence="2">Belongs to the IucA/IucC family.</text>
</comment>
<evidence type="ECO:0000313" key="5">
    <source>
        <dbReference type="EMBL" id="SCY35277.1"/>
    </source>
</evidence>
<dbReference type="EMBL" id="FMVM01000004">
    <property type="protein sequence ID" value="SCY35277.1"/>
    <property type="molecule type" value="Genomic_DNA"/>
</dbReference>
<name>A0A1G5F7T9_9BACL</name>
<dbReference type="STRING" id="582692.SAMN05720606_10494"/>
<dbReference type="InterPro" id="IPR037455">
    <property type="entry name" value="LucA/IucC-like"/>
</dbReference>
<dbReference type="AlphaFoldDB" id="A0A1G5F7T9"/>
<organism evidence="5 6">
    <name type="scientific">Paenibacillus polysaccharolyticus</name>
    <dbReference type="NCBI Taxonomy" id="582692"/>
    <lineage>
        <taxon>Bacteria</taxon>
        <taxon>Bacillati</taxon>
        <taxon>Bacillota</taxon>
        <taxon>Bacilli</taxon>
        <taxon>Bacillales</taxon>
        <taxon>Paenibacillaceae</taxon>
        <taxon>Paenibacillus</taxon>
    </lineage>
</organism>
<protein>
    <submittedName>
        <fullName evidence="5">Siderophore synthetase component</fullName>
    </submittedName>
</protein>
<sequence>MSTLMQRSSRQTAEQQVMSDLMNSLLAEQLLPLQGHRFVDFANAPAQLRQLYQRFAQWEKGSAKKHVHGHIVDEQNKSGYNSNEYNFTLDNFSESNSTEDHASAQDTSAVTLPFSLGLHTEGVLCLVENGVRQGIQWVQGSPIYQQQSDGSWTMLDTPAAVGRAVLQRVLSEDEFKQPGVADFLASLDLAVEQYELGWDQVQTLSAYHPKSAYEWFVKSERIAALRDRPFHPSSKAKVGFSAEDVKVYAAEFGKEIRLRWVAIKRDAVQQGCEDGLSILDMLYDAQREEVQAECSRRGLSMDEYLPMPVHPWQLEHIILPRFTKEIVEGSIVVLDVQIGDVFATSSLRSMAQAAESALMLKLPVSVLSLGAARYLPVVKLLNGLVGEKMLRQAVACDETLKDKVYMCEEQNWWGFMPESMGLFDDHPRHLAAQIRVYPAELLDDAYKIVPMAALGVNLDGHHLLTEIMGRNLSVEDVLEFYNQIATTFYDIVMRLFKVGVVPEIHGQNCCLVLEHNQVKGLLFRDHDSVRLHQPYLDKHGIADPGYHIRPGYSNSLYNETIQKLVFYVQSLGTQVNLAAIMEAMSEVYNIPETKFWEITEQAWREALHKVQLPETDRSTLERVIFESEAWPVKLVVRPLLEADGVPGAMPSGKGQGWNPFYKA</sequence>
<evidence type="ECO:0000313" key="6">
    <source>
        <dbReference type="Proteomes" id="UP000198538"/>
    </source>
</evidence>
<reference evidence="6" key="1">
    <citation type="submission" date="2016-10" db="EMBL/GenBank/DDBJ databases">
        <authorList>
            <person name="Varghese N."/>
            <person name="Submissions S."/>
        </authorList>
    </citation>
    <scope>NUCLEOTIDE SEQUENCE [LARGE SCALE GENOMIC DNA]</scope>
    <source>
        <strain evidence="6">BL9</strain>
    </source>
</reference>
<keyword evidence="6" id="KW-1185">Reference proteome</keyword>
<evidence type="ECO:0000256" key="2">
    <source>
        <dbReference type="ARBA" id="ARBA00007832"/>
    </source>
</evidence>
<comment type="pathway">
    <text evidence="1">Siderophore biosynthesis.</text>
</comment>
<feature type="domain" description="Aerobactin siderophore biosynthesis IucA/IucC-like C-terminal" evidence="4">
    <location>
        <begin position="495"/>
        <end position="633"/>
    </location>
</feature>
<dbReference type="Pfam" id="PF06276">
    <property type="entry name" value="FhuF"/>
    <property type="match status" value="1"/>
</dbReference>
<gene>
    <name evidence="5" type="ORF">SAMN05720606_10494</name>
</gene>
<dbReference type="GO" id="GO:0019290">
    <property type="term" value="P:siderophore biosynthetic process"/>
    <property type="evidence" value="ECO:0007669"/>
    <property type="project" value="InterPro"/>
</dbReference>
<dbReference type="InterPro" id="IPR007310">
    <property type="entry name" value="Aerobactin_biosyn_IucA/IucC_N"/>
</dbReference>
<evidence type="ECO:0000256" key="1">
    <source>
        <dbReference type="ARBA" id="ARBA00004924"/>
    </source>
</evidence>